<feature type="transmembrane region" description="Helical" evidence="1">
    <location>
        <begin position="75"/>
        <end position="92"/>
    </location>
</feature>
<sequence>MQHLSQITVTCFVGSYIVALLLEITRGMFRLPGRMAGVIGFTAAGLYTHVAYLTMSARQQMDGRGMGLLASWYDWTLLLALGVAICYGILLLRRPDSTLGYFLLPLVLSLIGLAGVLRNSPPFSRDEATGFWLNVHAGSMLLVTVAVLLGFVAGVVYLVHSYRLKHKRLSSAGMRLPSLEWLQTVNRVCLLTSTCLMAVGLFAGIAMHLNRSGESVWTNRGIALSCVLFIWLVIATLFEAFYKPARRGRKIAYLTLASFGFLVLAMAGLFTSNHGATSEPPTDKARVTEQATLLGVKAKQGGAV</sequence>
<gene>
    <name evidence="3" type="ORF">EC9_50490</name>
</gene>
<evidence type="ECO:0000256" key="1">
    <source>
        <dbReference type="SAM" id="Phobius"/>
    </source>
</evidence>
<organism evidence="3 4">
    <name type="scientific">Rosistilla ulvae</name>
    <dbReference type="NCBI Taxonomy" id="1930277"/>
    <lineage>
        <taxon>Bacteria</taxon>
        <taxon>Pseudomonadati</taxon>
        <taxon>Planctomycetota</taxon>
        <taxon>Planctomycetia</taxon>
        <taxon>Pirellulales</taxon>
        <taxon>Pirellulaceae</taxon>
        <taxon>Rosistilla</taxon>
    </lineage>
</organism>
<feature type="transmembrane region" description="Helical" evidence="1">
    <location>
        <begin position="188"/>
        <end position="209"/>
    </location>
</feature>
<proteinExistence type="predicted"/>
<keyword evidence="4" id="KW-1185">Reference proteome</keyword>
<feature type="domain" description="Cytochrome c assembly protein" evidence="2">
    <location>
        <begin position="73"/>
        <end position="266"/>
    </location>
</feature>
<dbReference type="KEGG" id="ruv:EC9_50490"/>
<dbReference type="RefSeq" id="WP_145348578.1">
    <property type="nucleotide sequence ID" value="NZ_CP036261.1"/>
</dbReference>
<dbReference type="Proteomes" id="UP000319557">
    <property type="component" value="Chromosome"/>
</dbReference>
<feature type="transmembrane region" description="Helical" evidence="1">
    <location>
        <begin position="137"/>
        <end position="159"/>
    </location>
</feature>
<feature type="transmembrane region" description="Helical" evidence="1">
    <location>
        <begin position="251"/>
        <end position="270"/>
    </location>
</feature>
<feature type="transmembrane region" description="Helical" evidence="1">
    <location>
        <begin position="36"/>
        <end position="55"/>
    </location>
</feature>
<keyword evidence="1" id="KW-0812">Transmembrane</keyword>
<evidence type="ECO:0000313" key="4">
    <source>
        <dbReference type="Proteomes" id="UP000319557"/>
    </source>
</evidence>
<feature type="transmembrane region" description="Helical" evidence="1">
    <location>
        <begin position="6"/>
        <end position="24"/>
    </location>
</feature>
<protein>
    <submittedName>
        <fullName evidence="3">Cytochrome C assembly protein</fullName>
    </submittedName>
</protein>
<dbReference type="OrthoDB" id="257620at2"/>
<feature type="transmembrane region" description="Helical" evidence="1">
    <location>
        <begin position="99"/>
        <end position="117"/>
    </location>
</feature>
<accession>A0A517M7H4</accession>
<evidence type="ECO:0000313" key="3">
    <source>
        <dbReference type="EMBL" id="QDS90831.1"/>
    </source>
</evidence>
<dbReference type="GO" id="GO:0020037">
    <property type="term" value="F:heme binding"/>
    <property type="evidence" value="ECO:0007669"/>
    <property type="project" value="InterPro"/>
</dbReference>
<feature type="transmembrane region" description="Helical" evidence="1">
    <location>
        <begin position="221"/>
        <end position="242"/>
    </location>
</feature>
<name>A0A517M7H4_9BACT</name>
<dbReference type="AlphaFoldDB" id="A0A517M7H4"/>
<dbReference type="Pfam" id="PF01578">
    <property type="entry name" value="Cytochrom_C_asm"/>
    <property type="match status" value="1"/>
</dbReference>
<keyword evidence="1" id="KW-1133">Transmembrane helix</keyword>
<dbReference type="EMBL" id="CP036261">
    <property type="protein sequence ID" value="QDS90831.1"/>
    <property type="molecule type" value="Genomic_DNA"/>
</dbReference>
<evidence type="ECO:0000259" key="2">
    <source>
        <dbReference type="Pfam" id="PF01578"/>
    </source>
</evidence>
<dbReference type="GO" id="GO:0017004">
    <property type="term" value="P:cytochrome complex assembly"/>
    <property type="evidence" value="ECO:0007669"/>
    <property type="project" value="InterPro"/>
</dbReference>
<keyword evidence="1" id="KW-0472">Membrane</keyword>
<dbReference type="InterPro" id="IPR002541">
    <property type="entry name" value="Cyt_c_assembly"/>
</dbReference>
<reference evidence="3 4" key="1">
    <citation type="submission" date="2019-02" db="EMBL/GenBank/DDBJ databases">
        <title>Deep-cultivation of Planctomycetes and their phenomic and genomic characterization uncovers novel biology.</title>
        <authorList>
            <person name="Wiegand S."/>
            <person name="Jogler M."/>
            <person name="Boedeker C."/>
            <person name="Pinto D."/>
            <person name="Vollmers J."/>
            <person name="Rivas-Marin E."/>
            <person name="Kohn T."/>
            <person name="Peeters S.H."/>
            <person name="Heuer A."/>
            <person name="Rast P."/>
            <person name="Oberbeckmann S."/>
            <person name="Bunk B."/>
            <person name="Jeske O."/>
            <person name="Meyerdierks A."/>
            <person name="Storesund J.E."/>
            <person name="Kallscheuer N."/>
            <person name="Luecker S."/>
            <person name="Lage O.M."/>
            <person name="Pohl T."/>
            <person name="Merkel B.J."/>
            <person name="Hornburger P."/>
            <person name="Mueller R.-W."/>
            <person name="Bruemmer F."/>
            <person name="Labrenz M."/>
            <person name="Spormann A.M."/>
            <person name="Op den Camp H."/>
            <person name="Overmann J."/>
            <person name="Amann R."/>
            <person name="Jetten M.S.M."/>
            <person name="Mascher T."/>
            <person name="Medema M.H."/>
            <person name="Devos D.P."/>
            <person name="Kaster A.-K."/>
            <person name="Ovreas L."/>
            <person name="Rohde M."/>
            <person name="Galperin M.Y."/>
            <person name="Jogler C."/>
        </authorList>
    </citation>
    <scope>NUCLEOTIDE SEQUENCE [LARGE SCALE GENOMIC DNA]</scope>
    <source>
        <strain evidence="3 4">EC9</strain>
    </source>
</reference>